<gene>
    <name evidence="1" type="ORF">SAMN05660862_1654</name>
</gene>
<evidence type="ECO:0000313" key="2">
    <source>
        <dbReference type="Proteomes" id="UP000192980"/>
    </source>
</evidence>
<dbReference type="Pfam" id="PF14135">
    <property type="entry name" value="DUF4302"/>
    <property type="match status" value="1"/>
</dbReference>
<dbReference type="Proteomes" id="UP000192980">
    <property type="component" value="Unassembled WGS sequence"/>
</dbReference>
<dbReference type="PROSITE" id="PS51257">
    <property type="entry name" value="PROKAR_LIPOPROTEIN"/>
    <property type="match status" value="1"/>
</dbReference>
<name>A0A1X7JAG7_9SPHI</name>
<dbReference type="STRING" id="561061.SAMN05660862_1654"/>
<organism evidence="1 2">
    <name type="scientific">Sphingobacterium psychroaquaticum</name>
    <dbReference type="NCBI Taxonomy" id="561061"/>
    <lineage>
        <taxon>Bacteria</taxon>
        <taxon>Pseudomonadati</taxon>
        <taxon>Bacteroidota</taxon>
        <taxon>Sphingobacteriia</taxon>
        <taxon>Sphingobacteriales</taxon>
        <taxon>Sphingobacteriaceae</taxon>
        <taxon>Sphingobacterium</taxon>
    </lineage>
</organism>
<dbReference type="EMBL" id="FXAU01000002">
    <property type="protein sequence ID" value="SMG24536.1"/>
    <property type="molecule type" value="Genomic_DNA"/>
</dbReference>
<dbReference type="RefSeq" id="WP_085472404.1">
    <property type="nucleotide sequence ID" value="NZ_CP038029.1"/>
</dbReference>
<keyword evidence="2" id="KW-1185">Reference proteome</keyword>
<dbReference type="InterPro" id="IPR025396">
    <property type="entry name" value="DUF4302"/>
</dbReference>
<accession>A0A1X7JAG7</accession>
<evidence type="ECO:0000313" key="1">
    <source>
        <dbReference type="EMBL" id="SMG24536.1"/>
    </source>
</evidence>
<sequence>MKKRYLLILFIIPFLLVSSCKRLEDPIFDENASVRMTAAVQEAYAVLQGNKAGWMMKYYPSSGREFGGYTIFAKFISNAQVTLTSDVNTDVLTSTYAVVPELSATLTFNGYNKVIHLFSEPGVDNGGIGNSDTGMKGDFEFVIQEATPERVVLKGKKSGNEIVMLPLQGDEFETKSADFYRNSVMFSSLENFTLESASGEIKPLTYSRRVLRGLADDNSSVSFRVIPNGLEFYEEVKIGGVAVKTLDFEGVPGERRGFYTDKDRTFKIYTSYQALNTWFVNNRWSLSYNNLGAYGKELWDVTKVNFKNRNVELNNVYFGPYNMVYGLIGVFDNSVIALFVFDTTLSTTDGDILRTDFGGRYYYWQVEVFDVNKYWFGGLNQIAAPFFTTVFRITTTDTSSAPIELLLTDVNNAQNTMRVTLAPINDPLNN</sequence>
<dbReference type="OrthoDB" id="1150854at2"/>
<dbReference type="AlphaFoldDB" id="A0A1X7JAG7"/>
<proteinExistence type="predicted"/>
<protein>
    <submittedName>
        <fullName evidence="1">Uncharacterized protein</fullName>
    </submittedName>
</protein>
<reference evidence="1 2" key="1">
    <citation type="submission" date="2017-04" db="EMBL/GenBank/DDBJ databases">
        <authorList>
            <person name="Afonso C.L."/>
            <person name="Miller P.J."/>
            <person name="Scott M.A."/>
            <person name="Spackman E."/>
            <person name="Goraichik I."/>
            <person name="Dimitrov K.M."/>
            <person name="Suarez D.L."/>
            <person name="Swayne D.E."/>
        </authorList>
    </citation>
    <scope>NUCLEOTIDE SEQUENCE [LARGE SCALE GENOMIC DNA]</scope>
    <source>
        <strain evidence="1 2">DSM 22418</strain>
    </source>
</reference>